<dbReference type="GO" id="GO:0030544">
    <property type="term" value="F:Hsp70 protein binding"/>
    <property type="evidence" value="ECO:0007669"/>
    <property type="project" value="TreeGrafter"/>
</dbReference>
<organism evidence="3">
    <name type="scientific">Salvia splendens</name>
    <name type="common">Scarlet sage</name>
    <dbReference type="NCBI Taxonomy" id="180675"/>
    <lineage>
        <taxon>Eukaryota</taxon>
        <taxon>Viridiplantae</taxon>
        <taxon>Streptophyta</taxon>
        <taxon>Embryophyta</taxon>
        <taxon>Tracheophyta</taxon>
        <taxon>Spermatophyta</taxon>
        <taxon>Magnoliopsida</taxon>
        <taxon>eudicotyledons</taxon>
        <taxon>Gunneridae</taxon>
        <taxon>Pentapetalae</taxon>
        <taxon>asterids</taxon>
        <taxon>lamiids</taxon>
        <taxon>Lamiales</taxon>
        <taxon>Lamiaceae</taxon>
        <taxon>Nepetoideae</taxon>
        <taxon>Mentheae</taxon>
        <taxon>Salviinae</taxon>
        <taxon>Salvia</taxon>
        <taxon>Salvia subgen. Calosphace</taxon>
        <taxon>core Calosphace</taxon>
    </lineage>
</organism>
<dbReference type="PANTHER" id="PTHR45883">
    <property type="entry name" value="HSC70-INTERACTING PROTEIN"/>
    <property type="match status" value="1"/>
</dbReference>
<keyword evidence="2" id="KW-0802">TPR repeat</keyword>
<keyword evidence="1" id="KW-0677">Repeat</keyword>
<dbReference type="Proteomes" id="UP000298416">
    <property type="component" value="Unassembled WGS sequence"/>
</dbReference>
<evidence type="ECO:0000256" key="1">
    <source>
        <dbReference type="ARBA" id="ARBA00022737"/>
    </source>
</evidence>
<name>A0A8X8ZEA0_SALSN</name>
<accession>A0A8X8ZEA0</accession>
<dbReference type="GO" id="GO:0000118">
    <property type="term" value="C:histone deacetylase complex"/>
    <property type="evidence" value="ECO:0007669"/>
    <property type="project" value="TreeGrafter"/>
</dbReference>
<reference evidence="3" key="1">
    <citation type="submission" date="2018-01" db="EMBL/GenBank/DDBJ databases">
        <authorList>
            <person name="Mao J.F."/>
        </authorList>
    </citation>
    <scope>NUCLEOTIDE SEQUENCE</scope>
    <source>
        <strain evidence="3">Huo1</strain>
        <tissue evidence="3">Leaf</tissue>
    </source>
</reference>
<evidence type="ECO:0000256" key="2">
    <source>
        <dbReference type="ARBA" id="ARBA00022803"/>
    </source>
</evidence>
<gene>
    <name evidence="3" type="ORF">SASPL_138850</name>
</gene>
<keyword evidence="4" id="KW-1185">Reference proteome</keyword>
<sequence>MLLLLLVDFCLCAYFCKMLRSKSLKTVESNKDKAHSLEMEIVESDVELDDSDVVEPDYDPPLQMGDPSLEVSKEDEQNALVQKSMAMDASIEDKKEFIASLHKRETEQHVALIEKKLLALRPGVAKWQVICATSAKDLKIKLNAAAKMSRLAIVYFTTTWCARIGLIYTKLASEFPESLDARTFLRQAIANKASAAAASRFWLEKGKMLRSKHLKTVESNKDKAHSLEMEIVESDVELDDSHVVEQDYDPPLQVSNLKAC</sequence>
<proteinExistence type="predicted"/>
<comment type="caution">
    <text evidence="3">The sequence shown here is derived from an EMBL/GenBank/DDBJ whole genome shotgun (WGS) entry which is preliminary data.</text>
</comment>
<protein>
    <submittedName>
        <fullName evidence="3">Uncharacterized protein</fullName>
    </submittedName>
</protein>
<dbReference type="AlphaFoldDB" id="A0A8X8ZEA0"/>
<reference evidence="3" key="2">
    <citation type="submission" date="2020-08" db="EMBL/GenBank/DDBJ databases">
        <title>Plant Genome Project.</title>
        <authorList>
            <person name="Zhang R.-G."/>
        </authorList>
    </citation>
    <scope>NUCLEOTIDE SEQUENCE</scope>
    <source>
        <strain evidence="3">Huo1</strain>
        <tissue evidence="3">Leaf</tissue>
    </source>
</reference>
<dbReference type="EMBL" id="PNBA02000014">
    <property type="protein sequence ID" value="KAG6401982.1"/>
    <property type="molecule type" value="Genomic_DNA"/>
</dbReference>
<evidence type="ECO:0000313" key="4">
    <source>
        <dbReference type="Proteomes" id="UP000298416"/>
    </source>
</evidence>
<evidence type="ECO:0000313" key="3">
    <source>
        <dbReference type="EMBL" id="KAG6401982.1"/>
    </source>
</evidence>
<dbReference type="PANTHER" id="PTHR45883:SF7">
    <property type="entry name" value="TPR REPEAT-CONTAINING THIOREDOXIN TDX"/>
    <property type="match status" value="1"/>
</dbReference>